<dbReference type="Proteomes" id="UP000623440">
    <property type="component" value="Unassembled WGS sequence"/>
</dbReference>
<dbReference type="InterPro" id="IPR001343">
    <property type="entry name" value="Hemolysn_Ca-bd"/>
</dbReference>
<dbReference type="InterPro" id="IPR005135">
    <property type="entry name" value="Endo/exonuclease/phosphatase"/>
</dbReference>
<gene>
    <name evidence="2" type="ORF">H6G97_26760</name>
</gene>
<feature type="domain" description="LTD" evidence="1">
    <location>
        <begin position="1"/>
        <end position="112"/>
    </location>
</feature>
<accession>A0ABR8DX59</accession>
<dbReference type="PANTHER" id="PTHR42834:SF1">
    <property type="entry name" value="ENDONUCLEASE_EXONUCLEASE_PHOSPHATASE FAMILY PROTEIN (AFU_ORTHOLOGUE AFUA_3G09210)"/>
    <property type="match status" value="1"/>
</dbReference>
<dbReference type="SUPFAM" id="SSF51120">
    <property type="entry name" value="beta-Roll"/>
    <property type="match status" value="1"/>
</dbReference>
<keyword evidence="2" id="KW-0255">Endonuclease</keyword>
<keyword evidence="3" id="KW-1185">Reference proteome</keyword>
<dbReference type="EMBL" id="JACJSI010000077">
    <property type="protein sequence ID" value="MBD2532979.1"/>
    <property type="molecule type" value="Genomic_DNA"/>
</dbReference>
<dbReference type="InterPro" id="IPR047971">
    <property type="entry name" value="ExeM-like"/>
</dbReference>
<dbReference type="Pfam" id="PF00932">
    <property type="entry name" value="LTD"/>
    <property type="match status" value="1"/>
</dbReference>
<reference evidence="2 3" key="1">
    <citation type="journal article" date="2020" name="ISME J.">
        <title>Comparative genomics reveals insights into cyanobacterial evolution and habitat adaptation.</title>
        <authorList>
            <person name="Chen M.Y."/>
            <person name="Teng W.K."/>
            <person name="Zhao L."/>
            <person name="Hu C.X."/>
            <person name="Zhou Y.K."/>
            <person name="Han B.P."/>
            <person name="Song L.R."/>
            <person name="Shu W.S."/>
        </authorList>
    </citation>
    <scope>NUCLEOTIDE SEQUENCE [LARGE SCALE GENOMIC DNA]</scope>
    <source>
        <strain evidence="2 3">FACHB-838</strain>
    </source>
</reference>
<dbReference type="PROSITE" id="PS00330">
    <property type="entry name" value="HEMOLYSIN_CALCIUM"/>
    <property type="match status" value="2"/>
</dbReference>
<dbReference type="InterPro" id="IPR001322">
    <property type="entry name" value="Lamin_tail_dom"/>
</dbReference>
<dbReference type="Pfam" id="PF03372">
    <property type="entry name" value="Exo_endo_phos"/>
    <property type="match status" value="1"/>
</dbReference>
<dbReference type="Gene3D" id="3.60.10.10">
    <property type="entry name" value="Endonuclease/exonuclease/phosphatase"/>
    <property type="match status" value="1"/>
</dbReference>
<dbReference type="CDD" id="cd04486">
    <property type="entry name" value="YhcR_OBF_like"/>
    <property type="match status" value="1"/>
</dbReference>
<dbReference type="RefSeq" id="WP_190943578.1">
    <property type="nucleotide sequence ID" value="NZ_JACJSI010000077.1"/>
</dbReference>
<name>A0ABR8DX59_9NOSO</name>
<dbReference type="Pfam" id="PF00353">
    <property type="entry name" value="HemolysinCabind"/>
    <property type="match status" value="2"/>
</dbReference>
<comment type="caution">
    <text evidence="2">The sequence shown here is derived from an EMBL/GenBank/DDBJ whole genome shotgun (WGS) entry which is preliminary data.</text>
</comment>
<dbReference type="SUPFAM" id="SSF56219">
    <property type="entry name" value="DNase I-like"/>
    <property type="match status" value="1"/>
</dbReference>
<dbReference type="GO" id="GO:0004519">
    <property type="term" value="F:endonuclease activity"/>
    <property type="evidence" value="ECO:0007669"/>
    <property type="project" value="UniProtKB-KW"/>
</dbReference>
<dbReference type="InterPro" id="IPR011049">
    <property type="entry name" value="Serralysin-like_metalloprot_C"/>
</dbReference>
<evidence type="ECO:0000313" key="2">
    <source>
        <dbReference type="EMBL" id="MBD2532979.1"/>
    </source>
</evidence>
<dbReference type="InterPro" id="IPR018511">
    <property type="entry name" value="Hemolysin-typ_Ca-bd_CS"/>
</dbReference>
<dbReference type="PRINTS" id="PR00313">
    <property type="entry name" value="CABNDNGRPT"/>
</dbReference>
<dbReference type="CDD" id="cd10283">
    <property type="entry name" value="MnuA_DNase1-like"/>
    <property type="match status" value="1"/>
</dbReference>
<proteinExistence type="predicted"/>
<keyword evidence="2" id="KW-0378">Hydrolase</keyword>
<evidence type="ECO:0000259" key="1">
    <source>
        <dbReference type="PROSITE" id="PS51841"/>
    </source>
</evidence>
<sequence length="1032" mass="107666">MADLFFSEYVEGSSNNKALEIYNGTGAAINLATEGYVVQMYFNGNTTPTTFALTGTVANGDVFVFAQSNASPTILAQADQTSSASWYNGDDAIVLRKGGTSGTIVDVIGQIGVDPGTEWGTGLTSTADNTLRRKSSITMGDTNPDDVFEPSVQWLGFATDTFDGLGSYTTDGGNTAGVTITQSGGSTDVNEAGETTDTYTIALNTVPTGAVNIAIAADEETQISSDGINFFNSVTLSLSNTTSQTVTVRAVNDTDMEGSPHNGVITHSITSSADPSYSNTSTPIPNLNVNVTDNDVALMLTPIYTIQGAGDASPFAGNNTFYTTEGVVVGDFQGSTGLNGFYIQDPTGDGNSATSDGIFVFAPSSIDVNVGDVVQVTGKVSESFNQTQIDSPTSLNVVGSGTVAPTVVDLPVATVTSLERYEGTLVTFPETLTVTENFNLARFGEVVLSAEGRLFNPTNFIDPTDIPSSETENDENNVAAVTVQQNINNSRRILVDDGSNTQNPTTIPYLNANNTLRTGDTTTNLTGVLGYGFNNYRLQPTVTPVFNQTNPRTSAPENVGGNIKVASFNVLNYFNGDGAGGGFPTSRGADSAIEFERQNAKIVSAIAALNADVVGLIEIENDGDGANSAIASLVNSLNDNIGAKVYDYIRDPATGVGTDEIKTAFIYKLGVVTPVGASLSDTDAVYNRLPVAQTFILNSNGETFTPVINHFKSKGGTGTGLDADQGDGQGAFNFTRVQQAEALLGFVNELKVSTGDSDVLVIGDLNAYGEEDPIDVLRNGGLIDEIDRFVDNPYSFVFDGQSGYLDHALATSSLDTQVSGVTEWHINADEPRILDYNLEFKGSGASPDLYTETPYRSSDHDPILVGINLSSTLTVINGGNGTDPINGTSGRDELNGGNGNDTLNGGNGNDILNGNNGNDILNGGVSNDILVGGNGDDLLNGGQGNDTLTGGRGSDRFVLAVDTGIDTITDFQDSQDLLGLSGNLLFGQLTITQGTGVDASNTLIRLTSNDGLLAVLSGVQSSTITAADFVTI</sequence>
<dbReference type="PANTHER" id="PTHR42834">
    <property type="entry name" value="ENDONUCLEASE/EXONUCLEASE/PHOSPHATASE FAMILY PROTEIN (AFU_ORTHOLOGUE AFUA_3G09210)"/>
    <property type="match status" value="1"/>
</dbReference>
<evidence type="ECO:0000313" key="3">
    <source>
        <dbReference type="Proteomes" id="UP000623440"/>
    </source>
</evidence>
<dbReference type="Gene3D" id="2.150.10.10">
    <property type="entry name" value="Serralysin-like metalloprotease, C-terminal"/>
    <property type="match status" value="1"/>
</dbReference>
<keyword evidence="2" id="KW-0540">Nuclease</keyword>
<dbReference type="InterPro" id="IPR036691">
    <property type="entry name" value="Endo/exonu/phosph_ase_sf"/>
</dbReference>
<protein>
    <submittedName>
        <fullName evidence="2">ExeM/NucH family extracellular endonuclease</fullName>
    </submittedName>
</protein>
<dbReference type="NCBIfam" id="NF033681">
    <property type="entry name" value="ExeM_NucH_DNase"/>
    <property type="match status" value="1"/>
</dbReference>
<dbReference type="PROSITE" id="PS51841">
    <property type="entry name" value="LTD"/>
    <property type="match status" value="1"/>
</dbReference>
<organism evidence="2 3">
    <name type="scientific">Nostoc flagelliforme FACHB-838</name>
    <dbReference type="NCBI Taxonomy" id="2692904"/>
    <lineage>
        <taxon>Bacteria</taxon>
        <taxon>Bacillati</taxon>
        <taxon>Cyanobacteriota</taxon>
        <taxon>Cyanophyceae</taxon>
        <taxon>Nostocales</taxon>
        <taxon>Nostocaceae</taxon>
        <taxon>Nostoc</taxon>
    </lineage>
</organism>